<dbReference type="EMBL" id="CP053085">
    <property type="protein sequence ID" value="QJR35846.1"/>
    <property type="molecule type" value="Genomic_DNA"/>
</dbReference>
<keyword evidence="11 14" id="KW-0170">Cobalt</keyword>
<evidence type="ECO:0000256" key="3">
    <source>
        <dbReference type="ARBA" id="ARBA00012274"/>
    </source>
</evidence>
<dbReference type="GO" id="GO:0009263">
    <property type="term" value="P:deoxyribonucleotide biosynthetic process"/>
    <property type="evidence" value="ECO:0007669"/>
    <property type="project" value="UniProtKB-KW"/>
</dbReference>
<evidence type="ECO:0000256" key="16">
    <source>
        <dbReference type="SAM" id="MobiDB-lite"/>
    </source>
</evidence>
<keyword evidence="8 14" id="KW-0560">Oxidoreductase</keyword>
<dbReference type="AlphaFoldDB" id="A0A6M4IR37"/>
<evidence type="ECO:0000256" key="1">
    <source>
        <dbReference type="ARBA" id="ARBA00001922"/>
    </source>
</evidence>
<dbReference type="Proteomes" id="UP000500938">
    <property type="component" value="Chromosome"/>
</dbReference>
<proteinExistence type="inferred from homology"/>
<organism evidence="20 21">
    <name type="scientific">Gemmatimonas groenlandica</name>
    <dbReference type="NCBI Taxonomy" id="2732249"/>
    <lineage>
        <taxon>Bacteria</taxon>
        <taxon>Pseudomonadati</taxon>
        <taxon>Gemmatimonadota</taxon>
        <taxon>Gemmatimonadia</taxon>
        <taxon>Gemmatimonadales</taxon>
        <taxon>Gemmatimonadaceae</taxon>
        <taxon>Gemmatimonas</taxon>
    </lineage>
</organism>
<evidence type="ECO:0000256" key="4">
    <source>
        <dbReference type="ARBA" id="ARBA00014409"/>
    </source>
</evidence>
<dbReference type="Gene3D" id="3.20.70.20">
    <property type="match status" value="1"/>
</dbReference>
<dbReference type="SUPFAM" id="SSF48168">
    <property type="entry name" value="R1 subunit of ribonucleotide reductase, N-terminal domain"/>
    <property type="match status" value="1"/>
</dbReference>
<accession>A0A6M4IR37</accession>
<evidence type="ECO:0000256" key="10">
    <source>
        <dbReference type="ARBA" id="ARBA00023157"/>
    </source>
</evidence>
<reference evidence="20 21" key="1">
    <citation type="submission" date="2020-05" db="EMBL/GenBank/DDBJ databases">
        <title>Complete genome sequence of Gemmatimonas greenlandica TET16.</title>
        <authorList>
            <person name="Zeng Y."/>
        </authorList>
    </citation>
    <scope>NUCLEOTIDE SEQUENCE [LARGE SCALE GENOMIC DNA]</scope>
    <source>
        <strain evidence="20 21">TET16</strain>
    </source>
</reference>
<evidence type="ECO:0000256" key="15">
    <source>
        <dbReference type="SAM" id="Coils"/>
    </source>
</evidence>
<dbReference type="NCBIfam" id="NF006417">
    <property type="entry name" value="PRK08665.1"/>
    <property type="match status" value="1"/>
</dbReference>
<feature type="domain" description="Ribonucleotide reductase large subunit N-terminal" evidence="17">
    <location>
        <begin position="14"/>
        <end position="95"/>
    </location>
</feature>
<dbReference type="UniPathway" id="UPA00326"/>
<dbReference type="Pfam" id="PF00317">
    <property type="entry name" value="Ribonuc_red_lgN"/>
    <property type="match status" value="1"/>
</dbReference>
<dbReference type="InterPro" id="IPR013344">
    <property type="entry name" value="RNR_NrdJ/NrdZ"/>
</dbReference>
<dbReference type="Pfam" id="PF02867">
    <property type="entry name" value="Ribonuc_red_lgC"/>
    <property type="match status" value="1"/>
</dbReference>
<dbReference type="SUPFAM" id="SSF51998">
    <property type="entry name" value="PFL-like glycyl radical enzymes"/>
    <property type="match status" value="1"/>
</dbReference>
<dbReference type="RefSeq" id="WP_171225276.1">
    <property type="nucleotide sequence ID" value="NZ_CP053085.1"/>
</dbReference>
<comment type="function">
    <text evidence="12 14">Catalyzes the reduction of ribonucleotides to deoxyribonucleotides. May function to provide a pool of deoxyribonucleotide precursors for DNA repair during oxygen limitation and/or for immediate growth after restoration of oxygen.</text>
</comment>
<dbReference type="PANTHER" id="PTHR43371:SF1">
    <property type="entry name" value="RIBONUCLEOSIDE-DIPHOSPHATE REDUCTASE"/>
    <property type="match status" value="1"/>
</dbReference>
<protein>
    <recommendedName>
        <fullName evidence="4 14">Vitamin B12-dependent ribonucleotide reductase</fullName>
        <ecNumber evidence="3 14">1.17.4.1</ecNumber>
    </recommendedName>
</protein>
<keyword evidence="6 14" id="KW-0237">DNA synthesis</keyword>
<dbReference type="Pfam" id="PF12637">
    <property type="entry name" value="TSCPD"/>
    <property type="match status" value="1"/>
</dbReference>
<dbReference type="InterPro" id="IPR024434">
    <property type="entry name" value="TSCPD_dom"/>
</dbReference>
<evidence type="ECO:0000256" key="13">
    <source>
        <dbReference type="ARBA" id="ARBA00047754"/>
    </source>
</evidence>
<sequence length="863" mass="93471">MPFSATPPEGLVTLSANARTVLDKRYLVKDKSGKSVEKPEDMFWRVATVVAEADRRYGASDGAVQAVAEEFYFLMTQRRFEPNSPTLMNAGRPLGQLSACFVLPVDDALSNGQSGIYDTLRSMALIHQSGGGTGFSFSRLRSKGAMVRSTTGVASGPISFMELYDASTDAVKQGGTRRGANMGILRVDHPDVLDFIASKEDLTKITNFNISVGITTKFMDAVKVDGSYDLLDPSTGQVTGQARARDVWDKMILGAWRTGEPGVFFIDEANRYNPVPHLGAYEATNPCGEQPLLAYDVCNLGSVNVGYYVNNGEVDWEAMRRDIALSTHFLDNIIDVNKYPLPEIDSLSKRIRRIGLGVMGFADMLVRLGIPYDSAEGVEMGRKVMEFLDVEGKKESERLAKERGAFPEWARSIWGPDETCARDENGERIRPMQLLRNCNVTTVAPTGTISIIAGCSSGLEPLFAVAFMRNQAGVMMPDVNEDFVAIAKSEGWFSDELMERIAKTGTVKHADVPLKWQAVFNTANNIAPVYHIQMQAAFQQHCDSAISKTTNFGYAATQDDVRAIYEMAYDMKCKGVTVYRDGSRDNQVLSTGATQDAAAKRDDAKAAGAPEAPKSDKAAPDAAAALKRELGELQGTMAELQNELDRTKKALFSAEAENASRRGKRSRPEVMRGTTIRKETPLGVMFVNITEDEKGQPFEVFLNLGKAGGSAMADAEAIGRLISLALRSGISLQEIHRQLRGISSDRAVGLGPNKVLSLPDAVGIALEQWWRDKQGVQTDLLAGGAQAGLPTPVSSMMPPMPTPAAGVPITRPPMTNGAEQMQPIEFGSGGGEVFMGTCPDCGSQLEFAEGCVKCHVCGFSECG</sequence>
<evidence type="ECO:0000259" key="19">
    <source>
        <dbReference type="Pfam" id="PF12637"/>
    </source>
</evidence>
<dbReference type="PANTHER" id="PTHR43371">
    <property type="entry name" value="VITAMIN B12-DEPENDENT RIBONUCLEOTIDE REDUCTASE"/>
    <property type="match status" value="1"/>
</dbReference>
<gene>
    <name evidence="20" type="ORF">HKW67_10150</name>
</gene>
<evidence type="ECO:0000256" key="2">
    <source>
        <dbReference type="ARBA" id="ARBA00007405"/>
    </source>
</evidence>
<dbReference type="EC" id="1.17.4.1" evidence="3 14"/>
<evidence type="ECO:0000313" key="21">
    <source>
        <dbReference type="Proteomes" id="UP000500938"/>
    </source>
</evidence>
<evidence type="ECO:0000313" key="20">
    <source>
        <dbReference type="EMBL" id="QJR35846.1"/>
    </source>
</evidence>
<keyword evidence="9" id="KW-0215">Deoxyribonucleotide synthesis</keyword>
<keyword evidence="15" id="KW-0175">Coiled coil</keyword>
<name>A0A6M4IR37_9BACT</name>
<evidence type="ECO:0000259" key="17">
    <source>
        <dbReference type="Pfam" id="PF00317"/>
    </source>
</evidence>
<dbReference type="CDD" id="cd02888">
    <property type="entry name" value="RNR_II_dimer"/>
    <property type="match status" value="1"/>
</dbReference>
<dbReference type="InterPro" id="IPR000788">
    <property type="entry name" value="RNR_lg_C"/>
</dbReference>
<dbReference type="KEGG" id="ggr:HKW67_10150"/>
<evidence type="ECO:0000256" key="6">
    <source>
        <dbReference type="ARBA" id="ARBA00022634"/>
    </source>
</evidence>
<evidence type="ECO:0000256" key="5">
    <source>
        <dbReference type="ARBA" id="ARBA00022628"/>
    </source>
</evidence>
<dbReference type="InterPro" id="IPR013509">
    <property type="entry name" value="RNR_lsu_N"/>
</dbReference>
<evidence type="ECO:0000256" key="8">
    <source>
        <dbReference type="ARBA" id="ARBA00023002"/>
    </source>
</evidence>
<comment type="catalytic activity">
    <reaction evidence="13 14">
        <text>a 2'-deoxyribonucleoside 5'-diphosphate + [thioredoxin]-disulfide + H2O = a ribonucleoside 5'-diphosphate + [thioredoxin]-dithiol</text>
        <dbReference type="Rhea" id="RHEA:23252"/>
        <dbReference type="Rhea" id="RHEA-COMP:10698"/>
        <dbReference type="Rhea" id="RHEA-COMP:10700"/>
        <dbReference type="ChEBI" id="CHEBI:15377"/>
        <dbReference type="ChEBI" id="CHEBI:29950"/>
        <dbReference type="ChEBI" id="CHEBI:50058"/>
        <dbReference type="ChEBI" id="CHEBI:57930"/>
        <dbReference type="ChEBI" id="CHEBI:73316"/>
        <dbReference type="EC" id="1.17.4.1"/>
    </reaction>
</comment>
<evidence type="ECO:0000256" key="14">
    <source>
        <dbReference type="RuleBase" id="RU364064"/>
    </source>
</evidence>
<comment type="cofactor">
    <cofactor evidence="1 14">
        <name>adenosylcob(III)alamin</name>
        <dbReference type="ChEBI" id="CHEBI:18408"/>
    </cofactor>
</comment>
<comment type="similarity">
    <text evidence="2 14">Belongs to the ribonucleoside diphosphate reductase class-2 family.</text>
</comment>
<feature type="region of interest" description="Disordered" evidence="16">
    <location>
        <begin position="591"/>
        <end position="622"/>
    </location>
</feature>
<dbReference type="PRINTS" id="PR01183">
    <property type="entry name" value="RIBORDTASEM1"/>
</dbReference>
<dbReference type="NCBIfam" id="TIGR02504">
    <property type="entry name" value="NrdJ_Z"/>
    <property type="match status" value="1"/>
</dbReference>
<dbReference type="InterPro" id="IPR050862">
    <property type="entry name" value="RdRp_reductase_class-2"/>
</dbReference>
<dbReference type="GO" id="GO:0071897">
    <property type="term" value="P:DNA biosynthetic process"/>
    <property type="evidence" value="ECO:0007669"/>
    <property type="project" value="UniProtKB-KW"/>
</dbReference>
<evidence type="ECO:0000256" key="9">
    <source>
        <dbReference type="ARBA" id="ARBA00023116"/>
    </source>
</evidence>
<keyword evidence="10" id="KW-1015">Disulfide bond</keyword>
<dbReference type="GO" id="GO:0005524">
    <property type="term" value="F:ATP binding"/>
    <property type="evidence" value="ECO:0007669"/>
    <property type="project" value="InterPro"/>
</dbReference>
<evidence type="ECO:0000256" key="7">
    <source>
        <dbReference type="ARBA" id="ARBA00022741"/>
    </source>
</evidence>
<evidence type="ECO:0000256" key="11">
    <source>
        <dbReference type="ARBA" id="ARBA00023285"/>
    </source>
</evidence>
<dbReference type="InterPro" id="IPR008926">
    <property type="entry name" value="RNR_R1-su_N"/>
</dbReference>
<dbReference type="GO" id="GO:0031419">
    <property type="term" value="F:cobalamin binding"/>
    <property type="evidence" value="ECO:0007669"/>
    <property type="project" value="UniProtKB-KW"/>
</dbReference>
<feature type="domain" description="TSCPD" evidence="19">
    <location>
        <begin position="669"/>
        <end position="768"/>
    </location>
</feature>
<keyword evidence="5 14" id="KW-0846">Cobalamin</keyword>
<keyword evidence="7 14" id="KW-0547">Nucleotide-binding</keyword>
<feature type="coiled-coil region" evidence="15">
    <location>
        <begin position="623"/>
        <end position="657"/>
    </location>
</feature>
<evidence type="ECO:0000259" key="18">
    <source>
        <dbReference type="Pfam" id="PF02867"/>
    </source>
</evidence>
<dbReference type="GO" id="GO:0004748">
    <property type="term" value="F:ribonucleoside-diphosphate reductase activity, thioredoxin disulfide as acceptor"/>
    <property type="evidence" value="ECO:0007669"/>
    <property type="project" value="UniProtKB-EC"/>
</dbReference>
<keyword evidence="21" id="KW-1185">Reference proteome</keyword>
<evidence type="ECO:0000256" key="12">
    <source>
        <dbReference type="ARBA" id="ARBA00025437"/>
    </source>
</evidence>
<feature type="domain" description="Ribonucleotide reductase large subunit C-terminal" evidence="18">
    <location>
        <begin position="98"/>
        <end position="579"/>
    </location>
</feature>